<feature type="transmembrane region" description="Helical" evidence="2">
    <location>
        <begin position="278"/>
        <end position="301"/>
    </location>
</feature>
<reference evidence="4" key="1">
    <citation type="submission" date="2015-10" db="EMBL/GenBank/DDBJ databases">
        <title>Draft Genome Sequences of 11 Lactococcus lactis subspecies cremoris strains.</title>
        <authorList>
            <person name="Wels M."/>
            <person name="Backus L."/>
            <person name="Boekhorst J."/>
            <person name="Dijkstra A."/>
            <person name="Beerthuizen M."/>
            <person name="Kelly W."/>
            <person name="Siezen R."/>
            <person name="Bachmann H."/>
            <person name="Van Hijum S."/>
        </authorList>
    </citation>
    <scope>NUCLEOTIDE SEQUENCE [LARGE SCALE GENOMIC DNA]</scope>
    <source>
        <strain evidence="4">KF282</strain>
    </source>
</reference>
<dbReference type="Gene3D" id="1.25.10.10">
    <property type="entry name" value="Leucine-rich Repeat Variant"/>
    <property type="match status" value="1"/>
</dbReference>
<evidence type="ECO:0000256" key="2">
    <source>
        <dbReference type="SAM" id="Phobius"/>
    </source>
</evidence>
<dbReference type="InterPro" id="IPR016024">
    <property type="entry name" value="ARM-type_fold"/>
</dbReference>
<feature type="transmembrane region" description="Helical" evidence="2">
    <location>
        <begin position="435"/>
        <end position="456"/>
    </location>
</feature>
<keyword evidence="2" id="KW-0812">Transmembrane</keyword>
<feature type="transmembrane region" description="Helical" evidence="2">
    <location>
        <begin position="477"/>
        <end position="498"/>
    </location>
</feature>
<name>A0A0V8CZC7_LACLL</name>
<gene>
    <name evidence="3" type="ORF">KF282_1092</name>
</gene>
<dbReference type="AlphaFoldDB" id="A0A0V8CZC7"/>
<accession>A0A0V8CZC7</accession>
<keyword evidence="2" id="KW-1133">Transmembrane helix</keyword>
<sequence length="724" mass="76303">MANDGAVVIDVLLDSAKAMTEYNKLGSVMSGTGSKIGSALKAGTAAAIAGTAAVGVAAVGIGKQVLSSYADYEQLVGGVDTLFGNASKTVQGFADNAYKTAGLSANQYMETVTGFSASMVASLKGDTAKAADYSNQAVVDMADNANKMGSNIGDIQNAYQGFAKQNYTMLDNLKLGYGGTQEEMKRLLSDAEKFSGQKYDISSFADVTQAIHVVQTQMGITGTTAKEAASTISGSIDSTKAAYENLITGLGSSNANIKQLVDNLMGSLTNVINNITPIIGNLITALPPVITGLLGSIAKLLPTLFSTISSLFGTLLSTIVKLLPTVIPSFVQGVLQIVNAIIQNLPMIINAGIQIIMALVQGLVQALPTLIPQIVQAVLLIVNTLTQNLPLLITAAVQIIVAIVTGLAQAIPQLIPAIVKAVFVMVDALITNLPLLINAAIQIILAIIQGIVQALPQLTSQMEKTIPLLVTTIINNLPMLINAAIQIILALISGLISATPQILNSMNNIMNNLISTIAEKIGDFLSKGGQIIGSFVDGIVNGKNPVEVFQNFIKDIASLFGLDTLYEQGSAIISGFFNGLKDKFEDVKDWVGGIGDWIAKHKGPLPYDRRLLIPQGGAIMEGFDEGLQTKFKKVQNNVSSMADRLKNSFSNGLPNLNDALNSKVITVKGTTVQTQEKPSEDTSGMKVYINVEKAELSNDESIEETGNKLAKSIERQTRGRLGGK</sequence>
<dbReference type="RefSeq" id="WP_058219442.1">
    <property type="nucleotide sequence ID" value="NZ_LKLN01000030.1"/>
</dbReference>
<evidence type="ECO:0000313" key="3">
    <source>
        <dbReference type="EMBL" id="KSU06501.1"/>
    </source>
</evidence>
<keyword evidence="2" id="KW-0472">Membrane</keyword>
<evidence type="ECO:0000256" key="1">
    <source>
        <dbReference type="SAM" id="MobiDB-lite"/>
    </source>
</evidence>
<evidence type="ECO:0000313" key="4">
    <source>
        <dbReference type="Proteomes" id="UP000053058"/>
    </source>
</evidence>
<feature type="transmembrane region" description="Helical" evidence="2">
    <location>
        <begin position="348"/>
        <end position="371"/>
    </location>
</feature>
<comment type="caution">
    <text evidence="3">The sequence shown here is derived from an EMBL/GenBank/DDBJ whole genome shotgun (WGS) entry which is preliminary data.</text>
</comment>
<dbReference type="InterPro" id="IPR011989">
    <property type="entry name" value="ARM-like"/>
</dbReference>
<dbReference type="SUPFAM" id="SSF48371">
    <property type="entry name" value="ARM repeat"/>
    <property type="match status" value="1"/>
</dbReference>
<feature type="transmembrane region" description="Helical" evidence="2">
    <location>
        <begin position="391"/>
        <end position="415"/>
    </location>
</feature>
<feature type="region of interest" description="Disordered" evidence="1">
    <location>
        <begin position="699"/>
        <end position="724"/>
    </location>
</feature>
<dbReference type="PATRIC" id="fig|1360.105.peg.2331"/>
<organism evidence="3 4">
    <name type="scientific">Lactococcus lactis subsp. lactis</name>
    <name type="common">Streptococcus lactis</name>
    <dbReference type="NCBI Taxonomy" id="1360"/>
    <lineage>
        <taxon>Bacteria</taxon>
        <taxon>Bacillati</taxon>
        <taxon>Bacillota</taxon>
        <taxon>Bacilli</taxon>
        <taxon>Lactobacillales</taxon>
        <taxon>Streptococcaceae</taxon>
        <taxon>Lactococcus</taxon>
    </lineage>
</organism>
<dbReference type="Proteomes" id="UP000053058">
    <property type="component" value="Unassembled WGS sequence"/>
</dbReference>
<protein>
    <submittedName>
        <fullName evidence="3">Phage minor tail protein</fullName>
    </submittedName>
</protein>
<proteinExistence type="predicted"/>
<dbReference type="EMBL" id="LKLN01000030">
    <property type="protein sequence ID" value="KSU06501.1"/>
    <property type="molecule type" value="Genomic_DNA"/>
</dbReference>